<dbReference type="AlphaFoldDB" id="A0AAV2TL74"/>
<evidence type="ECO:0000313" key="6">
    <source>
        <dbReference type="Proteomes" id="UP001497525"/>
    </source>
</evidence>
<gene>
    <name evidence="5" type="ORF">CDAUBV1_LOCUS11275</name>
</gene>
<feature type="repeat" description="TPR" evidence="4">
    <location>
        <begin position="183"/>
        <end position="216"/>
    </location>
</feature>
<evidence type="ECO:0000256" key="4">
    <source>
        <dbReference type="PROSITE-ProRule" id="PRU00339"/>
    </source>
</evidence>
<dbReference type="PANTHER" id="PTHR44186">
    <property type="match status" value="1"/>
</dbReference>
<feature type="repeat" description="TPR" evidence="4">
    <location>
        <begin position="82"/>
        <end position="115"/>
    </location>
</feature>
<dbReference type="PROSITE" id="PS50005">
    <property type="entry name" value="TPR"/>
    <property type="match status" value="2"/>
</dbReference>
<sequence length="443" mass="50302">MQKVARVPEIPPFESNNWFVHLLFTQSRFETCTGFINDYLEKTGAVSEYPIYCLGLIQRLEGKVQESFDQFSSCLRMNPGSATEMKQVARSLLLLGRHDEAIDLYNNAVRQQPNDWEIYYNEGLCYLYKRDYTLAEEYFREASKHTRKVEPLQKLAKVRLRKRDIAGAIDALKDAVERSPDQPHLLSELGLLYAKNGEEGLAFENLGAALSFKPDDFRAILTATSIIIAHGDYDVALTKYRRVIKDASESETLWNNIGTAFLGKQKLVAAISCLRRAFYLAPFNWRIAANLGVLYLQTGQYVSAFHHLSASIYLRAHEQRRNKRIDEMHASAEIIFRGTPDYSLGVIYGLIAVALAGLEDLDSSRKAHEQACTQDSRNPVLPFNYAVLLSKLDKEEAVKTLEEYQKRLSKYGCPKPYFDQAEMCSAAADLERKLKSDPPPDQA</sequence>
<protein>
    <recommendedName>
        <fullName evidence="7">Bardet-Biedl syndrome 4</fullName>
    </recommendedName>
</protein>
<evidence type="ECO:0000313" key="5">
    <source>
        <dbReference type="EMBL" id="CAL5136994.1"/>
    </source>
</evidence>
<dbReference type="InterPro" id="IPR019734">
    <property type="entry name" value="TPR_rpt"/>
</dbReference>
<dbReference type="Pfam" id="PF13432">
    <property type="entry name" value="TPR_16"/>
    <property type="match status" value="3"/>
</dbReference>
<dbReference type="Gene3D" id="1.25.40.10">
    <property type="entry name" value="Tetratricopeptide repeat domain"/>
    <property type="match status" value="2"/>
</dbReference>
<evidence type="ECO:0008006" key="7">
    <source>
        <dbReference type="Google" id="ProtNLM"/>
    </source>
</evidence>
<evidence type="ECO:0000256" key="2">
    <source>
        <dbReference type="ARBA" id="ARBA00022803"/>
    </source>
</evidence>
<reference evidence="5" key="1">
    <citation type="submission" date="2024-06" db="EMBL/GenBank/DDBJ databases">
        <authorList>
            <person name="Liu X."/>
            <person name="Lenzi L."/>
            <person name="Haldenby T S."/>
            <person name="Uol C."/>
        </authorList>
    </citation>
    <scope>NUCLEOTIDE SEQUENCE</scope>
</reference>
<name>A0AAV2TL74_CALDB</name>
<dbReference type="GO" id="GO:0060271">
    <property type="term" value="P:cilium assembly"/>
    <property type="evidence" value="ECO:0007669"/>
    <property type="project" value="TreeGrafter"/>
</dbReference>
<evidence type="ECO:0000256" key="1">
    <source>
        <dbReference type="ARBA" id="ARBA00022737"/>
    </source>
</evidence>
<accession>A0AAV2TL74</accession>
<keyword evidence="1" id="KW-0677">Repeat</keyword>
<dbReference type="SMART" id="SM00028">
    <property type="entry name" value="TPR"/>
    <property type="match status" value="8"/>
</dbReference>
<evidence type="ECO:0000256" key="3">
    <source>
        <dbReference type="ARBA" id="ARBA00023778"/>
    </source>
</evidence>
<comment type="similarity">
    <text evidence="3">Belongs to the BBS4 family.</text>
</comment>
<organism evidence="5 6">
    <name type="scientific">Calicophoron daubneyi</name>
    <name type="common">Rumen fluke</name>
    <name type="synonym">Paramphistomum daubneyi</name>
    <dbReference type="NCBI Taxonomy" id="300641"/>
    <lineage>
        <taxon>Eukaryota</taxon>
        <taxon>Metazoa</taxon>
        <taxon>Spiralia</taxon>
        <taxon>Lophotrochozoa</taxon>
        <taxon>Platyhelminthes</taxon>
        <taxon>Trematoda</taxon>
        <taxon>Digenea</taxon>
        <taxon>Plagiorchiida</taxon>
        <taxon>Pronocephalata</taxon>
        <taxon>Paramphistomoidea</taxon>
        <taxon>Paramphistomidae</taxon>
        <taxon>Calicophoron</taxon>
    </lineage>
</organism>
<dbReference type="EMBL" id="CAXLJL010000367">
    <property type="protein sequence ID" value="CAL5136994.1"/>
    <property type="molecule type" value="Genomic_DNA"/>
</dbReference>
<comment type="caution">
    <text evidence="5">The sequence shown here is derived from an EMBL/GenBank/DDBJ whole genome shotgun (WGS) entry which is preliminary data.</text>
</comment>
<dbReference type="GO" id="GO:0036064">
    <property type="term" value="C:ciliary basal body"/>
    <property type="evidence" value="ECO:0007669"/>
    <property type="project" value="TreeGrafter"/>
</dbReference>
<dbReference type="InterPro" id="IPR011990">
    <property type="entry name" value="TPR-like_helical_dom_sf"/>
</dbReference>
<dbReference type="Proteomes" id="UP001497525">
    <property type="component" value="Unassembled WGS sequence"/>
</dbReference>
<dbReference type="SUPFAM" id="SSF48452">
    <property type="entry name" value="TPR-like"/>
    <property type="match status" value="1"/>
</dbReference>
<dbReference type="PANTHER" id="PTHR44186:SF1">
    <property type="entry name" value="BARDET-BIEDL SYNDROME 4 PROTEIN"/>
    <property type="match status" value="1"/>
</dbReference>
<keyword evidence="2 4" id="KW-0802">TPR repeat</keyword>
<dbReference type="GO" id="GO:0061512">
    <property type="term" value="P:protein localization to cilium"/>
    <property type="evidence" value="ECO:0007669"/>
    <property type="project" value="TreeGrafter"/>
</dbReference>
<proteinExistence type="inferred from homology"/>